<dbReference type="InterPro" id="IPR013702">
    <property type="entry name" value="FIST_domain_N"/>
</dbReference>
<dbReference type="GeneID" id="5854983"/>
<organism evidence="2 3">
    <name type="scientific">Malassezia globosa (strain ATCC MYA-4612 / CBS 7966)</name>
    <name type="common">Dandruff-associated fungus</name>
    <dbReference type="NCBI Taxonomy" id="425265"/>
    <lineage>
        <taxon>Eukaryota</taxon>
        <taxon>Fungi</taxon>
        <taxon>Dikarya</taxon>
        <taxon>Basidiomycota</taxon>
        <taxon>Ustilaginomycotina</taxon>
        <taxon>Malasseziomycetes</taxon>
        <taxon>Malasseziales</taxon>
        <taxon>Malasseziaceae</taxon>
        <taxon>Malassezia</taxon>
    </lineage>
</organism>
<protein>
    <recommendedName>
        <fullName evidence="1">FIST domain-containing protein</fullName>
    </recommendedName>
</protein>
<dbReference type="AlphaFoldDB" id="A8Q256"/>
<dbReference type="OrthoDB" id="10251508at2759"/>
<evidence type="ECO:0000313" key="2">
    <source>
        <dbReference type="EMBL" id="EDP43473.1"/>
    </source>
</evidence>
<name>A8Q256_MALGO</name>
<dbReference type="Pfam" id="PF08495">
    <property type="entry name" value="FIST"/>
    <property type="match status" value="1"/>
</dbReference>
<proteinExistence type="predicted"/>
<comment type="caution">
    <text evidence="2">The sequence shown here is derived from an EMBL/GenBank/DDBJ whole genome shotgun (WGS) entry which is preliminary data.</text>
</comment>
<dbReference type="SMART" id="SM00897">
    <property type="entry name" value="FIST"/>
    <property type="match status" value="1"/>
</dbReference>
<dbReference type="KEGG" id="mgl:MGL_2141"/>
<sequence length="436" mass="47510">MASRADSLVPAIKKSLRAWPRTPDHLCLFSISKNMPQSVMTELVSSISHTQQTHVGTLSEPLHPGTLSQHASSMPAPLYSVALARIPASQAIAFRSVIPGAPRIAVGRWPEQKETWHADPTARTKHLDETGHWAPLWGRQNVERRIPVELETIARNPSDIHAFLLFSDAFPQGLLEGLDSHFPHTSLLGTVAAYTPFETGREHTLFYGTSTQGVYEKGAVGIAFRSSARLERTLGGLVPIGPRLAITGAQGNIISSLDHHNATQQLIRLITGQQKARGEAVQDPQAVRAMASHVRKDDDVFLGVYAHPEDDMPLTITRIQSGHPMRGTLCIDADIELGGPQKYAQVYRNGHERGVADPFLPASIRYIVASGNETATALQKAKTHLTRMDNDLASLEHTFLVASDKGWFGRASTSFSSPAHTYAIPHTSASLTHSLT</sequence>
<dbReference type="EMBL" id="AAYY01000007">
    <property type="protein sequence ID" value="EDP43473.1"/>
    <property type="molecule type" value="Genomic_DNA"/>
</dbReference>
<accession>A8Q256</accession>
<gene>
    <name evidence="2" type="ORF">MGL_2141</name>
</gene>
<reference evidence="2 3" key="1">
    <citation type="journal article" date="2007" name="Proc. Natl. Acad. Sci. U.S.A.">
        <title>Dandruff-associated Malassezia genomes reveal convergent and divergent virulence traits shared with plant and human fungal pathogens.</title>
        <authorList>
            <person name="Xu J."/>
            <person name="Saunders C.W."/>
            <person name="Hu P."/>
            <person name="Grant R.A."/>
            <person name="Boekhout T."/>
            <person name="Kuramae E.E."/>
            <person name="Kronstad J.W."/>
            <person name="Deangelis Y.M."/>
            <person name="Reeder N.L."/>
            <person name="Johnstone K.R."/>
            <person name="Leland M."/>
            <person name="Fieno A.M."/>
            <person name="Begley W.M."/>
            <person name="Sun Y."/>
            <person name="Lacey M.P."/>
            <person name="Chaudhary T."/>
            <person name="Keough T."/>
            <person name="Chu L."/>
            <person name="Sears R."/>
            <person name="Yuan B."/>
            <person name="Dawson T.L.Jr."/>
        </authorList>
    </citation>
    <scope>NUCLEOTIDE SEQUENCE [LARGE SCALE GENOMIC DNA]</scope>
    <source>
        <strain evidence="3">ATCC MYA-4612 / CBS 7966</strain>
    </source>
</reference>
<evidence type="ECO:0000259" key="1">
    <source>
        <dbReference type="SMART" id="SM00897"/>
    </source>
</evidence>
<dbReference type="OMA" id="LHRSAFN"/>
<dbReference type="InParanoid" id="A8Q256"/>
<feature type="domain" description="FIST" evidence="1">
    <location>
        <begin position="22"/>
        <end position="261"/>
    </location>
</feature>
<dbReference type="Proteomes" id="UP000008837">
    <property type="component" value="Unassembled WGS sequence"/>
</dbReference>
<dbReference type="VEuPathDB" id="FungiDB:MGL_2141"/>
<dbReference type="RefSeq" id="XP_001730687.1">
    <property type="nucleotide sequence ID" value="XM_001730635.1"/>
</dbReference>
<keyword evidence="3" id="KW-1185">Reference proteome</keyword>
<evidence type="ECO:0000313" key="3">
    <source>
        <dbReference type="Proteomes" id="UP000008837"/>
    </source>
</evidence>